<dbReference type="GO" id="GO:0005886">
    <property type="term" value="C:plasma membrane"/>
    <property type="evidence" value="ECO:0007669"/>
    <property type="project" value="UniProtKB-SubCell"/>
</dbReference>
<comment type="similarity">
    <text evidence="9">Belongs to the SecD/SecF family. SecF subfamily.</text>
</comment>
<dbReference type="NCBIfam" id="TIGR00966">
    <property type="entry name" value="transloc_SecF"/>
    <property type="match status" value="1"/>
</dbReference>
<keyword evidence="7 9" id="KW-0811">Translocation</keyword>
<feature type="domain" description="Protein export membrane protein SecD/SecF C-terminal" evidence="10">
    <location>
        <begin position="138"/>
        <end position="314"/>
    </location>
</feature>
<evidence type="ECO:0000313" key="12">
    <source>
        <dbReference type="Proteomes" id="UP000001362"/>
    </source>
</evidence>
<dbReference type="InterPro" id="IPR055344">
    <property type="entry name" value="SecD_SecF_C_bact"/>
</dbReference>
<dbReference type="HOGENOM" id="CLU_050012_1_0_6"/>
<dbReference type="GO" id="GO:0043952">
    <property type="term" value="P:protein transport by the Sec complex"/>
    <property type="evidence" value="ECO:0007669"/>
    <property type="project" value="UniProtKB-UniRule"/>
</dbReference>
<feature type="transmembrane region" description="Helical" evidence="9">
    <location>
        <begin position="210"/>
        <end position="232"/>
    </location>
</feature>
<dbReference type="GO" id="GO:0065002">
    <property type="term" value="P:intracellular protein transmembrane transport"/>
    <property type="evidence" value="ECO:0007669"/>
    <property type="project" value="UniProtKB-UniRule"/>
</dbReference>
<evidence type="ECO:0000256" key="8">
    <source>
        <dbReference type="ARBA" id="ARBA00023136"/>
    </source>
</evidence>
<sequence length="337" mass="36803">MASSNSPSASGACKSFISEVAMELFKVRTHVDFMSRRWIFLGVSALLIIASVAVFLVRGLNYSIDFTGGTLVELAFSKTPDLGAVRGTLTQAGFHDAVVQTFGGDRDLLIRLRTVPGESSAVGNTILQVFRKDQVEYPDVQLRRTEYVGPEVGKELRNKGIMALIIVTLGILIYVGFRFEWRFAVGGVLAMLHDPILVVGFFAISHEEFSLTVIAALLVIMGYSLNDTVVVFDRMREDLRASRSGDVAQIFNVAINETLSRTVITSFITFMVALSLFLFGGPVIHGFATALVIGVVVGTYSSIFVASPIALWLGLKREHVLKRQFISAKDRNDGAAL</sequence>
<dbReference type="NCBIfam" id="TIGR00916">
    <property type="entry name" value="2A0604s01"/>
    <property type="match status" value="1"/>
</dbReference>
<dbReference type="PANTHER" id="PTHR30081:SF8">
    <property type="entry name" value="PROTEIN TRANSLOCASE SUBUNIT SECF"/>
    <property type="match status" value="1"/>
</dbReference>
<keyword evidence="6 9" id="KW-1133">Transmembrane helix</keyword>
<dbReference type="InterPro" id="IPR022646">
    <property type="entry name" value="SecD/SecF_CS"/>
</dbReference>
<dbReference type="GO" id="GO:0015450">
    <property type="term" value="F:protein-transporting ATPase activity"/>
    <property type="evidence" value="ECO:0007669"/>
    <property type="project" value="InterPro"/>
</dbReference>
<comment type="subcellular location">
    <subcellularLocation>
        <location evidence="9">Cell inner membrane</location>
        <topology evidence="9">Multi-pass membrane protein</topology>
    </subcellularLocation>
    <subcellularLocation>
        <location evidence="1">Cell membrane</location>
        <topology evidence="1">Multi-pass membrane protein</topology>
    </subcellularLocation>
</comment>
<keyword evidence="4 9" id="KW-0812">Transmembrane</keyword>
<accession>B7J4R6</accession>
<dbReference type="PANTHER" id="PTHR30081">
    <property type="entry name" value="PROTEIN-EXPORT MEMBRANE PROTEIN SEC"/>
    <property type="match status" value="1"/>
</dbReference>
<evidence type="ECO:0000256" key="7">
    <source>
        <dbReference type="ARBA" id="ARBA00023010"/>
    </source>
</evidence>
<feature type="transmembrane region" description="Helical" evidence="9">
    <location>
        <begin position="290"/>
        <end position="315"/>
    </location>
</feature>
<feature type="transmembrane region" description="Helical" evidence="9">
    <location>
        <begin position="38"/>
        <end position="57"/>
    </location>
</feature>
<keyword evidence="5 9" id="KW-0653">Protein transport</keyword>
<dbReference type="STRING" id="243159.AFE_2056"/>
<evidence type="ECO:0000256" key="6">
    <source>
        <dbReference type="ARBA" id="ARBA00022989"/>
    </source>
</evidence>
<evidence type="ECO:0000256" key="5">
    <source>
        <dbReference type="ARBA" id="ARBA00022927"/>
    </source>
</evidence>
<dbReference type="Pfam" id="PF07549">
    <property type="entry name" value="Sec_GG"/>
    <property type="match status" value="1"/>
</dbReference>
<dbReference type="InterPro" id="IPR022813">
    <property type="entry name" value="SecD/SecF_arch_bac"/>
</dbReference>
<dbReference type="PaxDb" id="243159-AFE_2056"/>
<organism evidence="11 12">
    <name type="scientific">Acidithiobacillus ferrooxidans (strain ATCC 23270 / DSM 14882 / CIP 104768 / NCIMB 8455)</name>
    <name type="common">Ferrobacillus ferrooxidans (strain ATCC 23270)</name>
    <dbReference type="NCBI Taxonomy" id="243159"/>
    <lineage>
        <taxon>Bacteria</taxon>
        <taxon>Pseudomonadati</taxon>
        <taxon>Pseudomonadota</taxon>
        <taxon>Acidithiobacillia</taxon>
        <taxon>Acidithiobacillales</taxon>
        <taxon>Acidithiobacillaceae</taxon>
        <taxon>Acidithiobacillus</taxon>
    </lineage>
</organism>
<dbReference type="PRINTS" id="PR01755">
    <property type="entry name" value="SECFTRNLCASE"/>
</dbReference>
<keyword evidence="8 9" id="KW-0472">Membrane</keyword>
<dbReference type="InterPro" id="IPR048634">
    <property type="entry name" value="SecD_SecF_C"/>
</dbReference>
<dbReference type="Pfam" id="PF02355">
    <property type="entry name" value="SecD_SecF_C"/>
    <property type="match status" value="1"/>
</dbReference>
<keyword evidence="3 9" id="KW-1003">Cell membrane</keyword>
<evidence type="ECO:0000256" key="1">
    <source>
        <dbReference type="ARBA" id="ARBA00004651"/>
    </source>
</evidence>
<reference evidence="11 12" key="1">
    <citation type="journal article" date="2008" name="BMC Genomics">
        <title>Acidithiobacillus ferrooxidans metabolism: from genome sequence to industrial applications.</title>
        <authorList>
            <person name="Valdes J."/>
            <person name="Pedroso I."/>
            <person name="Quatrini R."/>
            <person name="Dodson R.J."/>
            <person name="Tettelin H."/>
            <person name="Blake R.II."/>
            <person name="Eisen J.A."/>
            <person name="Holmes D.S."/>
        </authorList>
    </citation>
    <scope>NUCLEOTIDE SEQUENCE [LARGE SCALE GENOMIC DNA]</scope>
    <source>
        <strain evidence="12">ATCC 23270 / DSM 14882 / CIP 104768 / NCIMB 8455</strain>
    </source>
</reference>
<dbReference type="HAMAP" id="MF_01464_B">
    <property type="entry name" value="SecF_B"/>
    <property type="match status" value="1"/>
</dbReference>
<keyword evidence="12" id="KW-1185">Reference proteome</keyword>
<feature type="transmembrane region" description="Helical" evidence="9">
    <location>
        <begin position="160"/>
        <end position="177"/>
    </location>
</feature>
<comment type="function">
    <text evidence="9">Part of the Sec protein translocase complex. Interacts with the SecYEG preprotein conducting channel. SecDF uses the proton motive force (PMF) to complete protein translocation after the ATP-dependent function of SecA.</text>
</comment>
<dbReference type="InterPro" id="IPR005665">
    <property type="entry name" value="SecF_bac"/>
</dbReference>
<evidence type="ECO:0000313" key="11">
    <source>
        <dbReference type="EMBL" id="ACK79943.1"/>
    </source>
</evidence>
<keyword evidence="2 9" id="KW-0813">Transport</keyword>
<feature type="transmembrane region" description="Helical" evidence="9">
    <location>
        <begin position="263"/>
        <end position="284"/>
    </location>
</feature>
<dbReference type="eggNOG" id="COG0341">
    <property type="taxonomic scope" value="Bacteria"/>
</dbReference>
<evidence type="ECO:0000256" key="9">
    <source>
        <dbReference type="HAMAP-Rule" id="MF_01464"/>
    </source>
</evidence>
<dbReference type="Gene3D" id="1.20.1640.10">
    <property type="entry name" value="Multidrug efflux transporter AcrB transmembrane domain"/>
    <property type="match status" value="1"/>
</dbReference>
<comment type="subunit">
    <text evidence="9">Forms a complex with SecD. Part of the essential Sec protein translocation apparatus which comprises SecA, SecYEG and auxiliary proteins SecDF-YajC and YidC.</text>
</comment>
<name>B7J4R6_ACIF2</name>
<protein>
    <recommendedName>
        <fullName evidence="9">Protein-export membrane protein SecF</fullName>
    </recommendedName>
</protein>
<dbReference type="EMBL" id="CP001219">
    <property type="protein sequence ID" value="ACK79943.1"/>
    <property type="molecule type" value="Genomic_DNA"/>
</dbReference>
<proteinExistence type="inferred from homology"/>
<dbReference type="AlphaFoldDB" id="B7J4R6"/>
<dbReference type="Proteomes" id="UP000001362">
    <property type="component" value="Chromosome"/>
</dbReference>
<evidence type="ECO:0000256" key="3">
    <source>
        <dbReference type="ARBA" id="ARBA00022475"/>
    </source>
</evidence>
<dbReference type="InterPro" id="IPR022645">
    <property type="entry name" value="SecD/SecF_bac"/>
</dbReference>
<dbReference type="KEGG" id="afr:AFE_2056"/>
<evidence type="ECO:0000259" key="10">
    <source>
        <dbReference type="Pfam" id="PF02355"/>
    </source>
</evidence>
<dbReference type="SUPFAM" id="SSF82866">
    <property type="entry name" value="Multidrug efflux transporter AcrB transmembrane domain"/>
    <property type="match status" value="1"/>
</dbReference>
<keyword evidence="9" id="KW-0997">Cell inner membrane</keyword>
<evidence type="ECO:0000256" key="2">
    <source>
        <dbReference type="ARBA" id="ARBA00022448"/>
    </source>
</evidence>
<gene>
    <name evidence="9 11" type="primary">secF</name>
    <name evidence="11" type="ordered locus">AFE_2056</name>
</gene>
<evidence type="ECO:0000256" key="4">
    <source>
        <dbReference type="ARBA" id="ARBA00022692"/>
    </source>
</evidence>
<feature type="transmembrane region" description="Helical" evidence="9">
    <location>
        <begin position="184"/>
        <end position="204"/>
    </location>
</feature>
<dbReference type="GO" id="GO:0006605">
    <property type="term" value="P:protein targeting"/>
    <property type="evidence" value="ECO:0007669"/>
    <property type="project" value="UniProtKB-UniRule"/>
</dbReference>